<dbReference type="PANTHER" id="PTHR12110">
    <property type="entry name" value="HYDROXYPYRUVATE ISOMERASE"/>
    <property type="match status" value="1"/>
</dbReference>
<accession>A0ABR7N8D5</accession>
<sequence length="291" mass="33177">MKYGIYYAYWEKQWGADYLKYVKKVKDQGFDILEISCAGLKDMPKEEIEKLKAYKDELGIELTAGYGPKPTEDISSSDPEIVKNAFQFWKETFPILKELDVHIVGGGLYSSWPADYSKVPDKEGDLDRSIRNMKELAKMAQEYELILGMEVLNRHEGYLINTAKEGVTYVDAVGAENVKVMLDTYHMNMEEDDFAEAILTAGKKLGHFHVGENNRKLPGQGHIIPWNQIGDALRKIEYQGAVVMEPFVICGGQVGKDIRIWRDLKDDCSEAILDQEAAQSVQYLRKTFEQQ</sequence>
<dbReference type="Pfam" id="PF01261">
    <property type="entry name" value="AP_endonuc_2"/>
    <property type="match status" value="1"/>
</dbReference>
<dbReference type="RefSeq" id="WP_249307661.1">
    <property type="nucleotide sequence ID" value="NZ_JACRSZ010000004.1"/>
</dbReference>
<keyword evidence="2" id="KW-0413">Isomerase</keyword>
<dbReference type="InterPro" id="IPR050312">
    <property type="entry name" value="IolE/XylAMocC-like"/>
</dbReference>
<evidence type="ECO:0000313" key="3">
    <source>
        <dbReference type="Proteomes" id="UP000657421"/>
    </source>
</evidence>
<evidence type="ECO:0000313" key="2">
    <source>
        <dbReference type="EMBL" id="MBC8572631.1"/>
    </source>
</evidence>
<proteinExistence type="predicted"/>
<reference evidence="2 3" key="1">
    <citation type="submission" date="2020-08" db="EMBL/GenBank/DDBJ databases">
        <title>Genome public.</title>
        <authorList>
            <person name="Liu C."/>
            <person name="Sun Q."/>
        </authorList>
    </citation>
    <scope>NUCLEOTIDE SEQUENCE [LARGE SCALE GENOMIC DNA]</scope>
    <source>
        <strain evidence="2 3">NSJ-46</strain>
    </source>
</reference>
<dbReference type="SUPFAM" id="SSF51658">
    <property type="entry name" value="Xylose isomerase-like"/>
    <property type="match status" value="1"/>
</dbReference>
<dbReference type="Proteomes" id="UP000657421">
    <property type="component" value="Unassembled WGS sequence"/>
</dbReference>
<keyword evidence="3" id="KW-1185">Reference proteome</keyword>
<dbReference type="PANTHER" id="PTHR12110:SF41">
    <property type="entry name" value="INOSOSE DEHYDRATASE"/>
    <property type="match status" value="1"/>
</dbReference>
<protein>
    <submittedName>
        <fullName evidence="2">Sugar phosphate isomerase/epimerase</fullName>
    </submittedName>
</protein>
<name>A0ABR7N8D5_9FIRM</name>
<comment type="caution">
    <text evidence="2">The sequence shown here is derived from an EMBL/GenBank/DDBJ whole genome shotgun (WGS) entry which is preliminary data.</text>
</comment>
<feature type="domain" description="Xylose isomerase-like TIM barrel" evidence="1">
    <location>
        <begin position="23"/>
        <end position="248"/>
    </location>
</feature>
<dbReference type="GO" id="GO:0016853">
    <property type="term" value="F:isomerase activity"/>
    <property type="evidence" value="ECO:0007669"/>
    <property type="project" value="UniProtKB-KW"/>
</dbReference>
<organism evidence="2 3">
    <name type="scientific">Jingyaoa shaoxingensis</name>
    <dbReference type="NCBI Taxonomy" id="2763671"/>
    <lineage>
        <taxon>Bacteria</taxon>
        <taxon>Bacillati</taxon>
        <taxon>Bacillota</taxon>
        <taxon>Clostridia</taxon>
        <taxon>Lachnospirales</taxon>
        <taxon>Lachnospiraceae</taxon>
        <taxon>Jingyaoa</taxon>
    </lineage>
</organism>
<dbReference type="InterPro" id="IPR013022">
    <property type="entry name" value="Xyl_isomerase-like_TIM-brl"/>
</dbReference>
<dbReference type="Gene3D" id="3.20.20.150">
    <property type="entry name" value="Divalent-metal-dependent TIM barrel enzymes"/>
    <property type="match status" value="1"/>
</dbReference>
<evidence type="ECO:0000259" key="1">
    <source>
        <dbReference type="Pfam" id="PF01261"/>
    </source>
</evidence>
<dbReference type="EMBL" id="JACRSZ010000004">
    <property type="protein sequence ID" value="MBC8572631.1"/>
    <property type="molecule type" value="Genomic_DNA"/>
</dbReference>
<gene>
    <name evidence="2" type="ORF">H8716_05955</name>
</gene>
<dbReference type="InterPro" id="IPR036237">
    <property type="entry name" value="Xyl_isomerase-like_sf"/>
</dbReference>